<dbReference type="AlphaFoldDB" id="A0A8J3MS73"/>
<evidence type="ECO:0000313" key="1">
    <source>
        <dbReference type="EMBL" id="GHO43040.1"/>
    </source>
</evidence>
<dbReference type="GO" id="GO:0016811">
    <property type="term" value="F:hydrolase activity, acting on carbon-nitrogen (but not peptide) bonds, in linear amides"/>
    <property type="evidence" value="ECO:0007669"/>
    <property type="project" value="TreeGrafter"/>
</dbReference>
<gene>
    <name evidence="1" type="ORF">KSX_12030</name>
</gene>
<evidence type="ECO:0000313" key="2">
    <source>
        <dbReference type="Proteomes" id="UP000612362"/>
    </source>
</evidence>
<dbReference type="Pfam" id="PF02585">
    <property type="entry name" value="PIG-L"/>
    <property type="match status" value="1"/>
</dbReference>
<name>A0A8J3MS73_9CHLR</name>
<dbReference type="InterPro" id="IPR003737">
    <property type="entry name" value="GlcNAc_PI_deacetylase-related"/>
</dbReference>
<dbReference type="InterPro" id="IPR024078">
    <property type="entry name" value="LmbE-like_dom_sf"/>
</dbReference>
<comment type="caution">
    <text evidence="1">The sequence shown here is derived from an EMBL/GenBank/DDBJ whole genome shotgun (WGS) entry which is preliminary data.</text>
</comment>
<keyword evidence="2" id="KW-1185">Reference proteome</keyword>
<protein>
    <submittedName>
        <fullName evidence="1">GlcNAc-PI de-N-acetylase</fullName>
    </submittedName>
</protein>
<dbReference type="PANTHER" id="PTHR12993:SF28">
    <property type="entry name" value="LMBE FAMILY PROTEIN"/>
    <property type="match status" value="1"/>
</dbReference>
<proteinExistence type="predicted"/>
<dbReference type="Gene3D" id="3.40.50.10320">
    <property type="entry name" value="LmbE-like"/>
    <property type="match status" value="1"/>
</dbReference>
<organism evidence="1 2">
    <name type="scientific">Ktedonospora formicarum</name>
    <dbReference type="NCBI Taxonomy" id="2778364"/>
    <lineage>
        <taxon>Bacteria</taxon>
        <taxon>Bacillati</taxon>
        <taxon>Chloroflexota</taxon>
        <taxon>Ktedonobacteria</taxon>
        <taxon>Ktedonobacterales</taxon>
        <taxon>Ktedonobacteraceae</taxon>
        <taxon>Ktedonospora</taxon>
    </lineage>
</organism>
<sequence length="276" mass="30945">MGDRNAPGAVQVITEPDYEAMIIGAHPDDDDFGAGATSALWAKQGKKVVWVVMTNGVEGGEAPDMDDEEFMLTREQEQRAAAEVYGVKAVEFLRFPDGHLTNNEETRKAIVRLIRKYRPRVVLTHDPSTFLMAPDPNEEPEATGHINHPDHRATGSIVLDAIFPYVGNPRSYRDLIAQGYMPYRVHELYLFYTERSNTYVDVTETIDIKAQGLKCHVTQFGPDVDFSSSLRERAAKTAKEAKEKLNLDMQFAEAFRRVKLHIPPTPADEAPTEVAE</sequence>
<reference evidence="1" key="1">
    <citation type="submission" date="2020-10" db="EMBL/GenBank/DDBJ databases">
        <title>Taxonomic study of unclassified bacteria belonging to the class Ktedonobacteria.</title>
        <authorList>
            <person name="Yabe S."/>
            <person name="Wang C.M."/>
            <person name="Zheng Y."/>
            <person name="Sakai Y."/>
            <person name="Cavaletti L."/>
            <person name="Monciardini P."/>
            <person name="Donadio S."/>
        </authorList>
    </citation>
    <scope>NUCLEOTIDE SEQUENCE</scope>
    <source>
        <strain evidence="1">SOSP1-1</strain>
    </source>
</reference>
<dbReference type="PANTHER" id="PTHR12993">
    <property type="entry name" value="N-ACETYLGLUCOSAMINYL-PHOSPHATIDYLINOSITOL DE-N-ACETYLASE-RELATED"/>
    <property type="match status" value="1"/>
</dbReference>
<dbReference type="EMBL" id="BNJF01000001">
    <property type="protein sequence ID" value="GHO43040.1"/>
    <property type="molecule type" value="Genomic_DNA"/>
</dbReference>
<dbReference type="SUPFAM" id="SSF102588">
    <property type="entry name" value="LmbE-like"/>
    <property type="match status" value="1"/>
</dbReference>
<dbReference type="RefSeq" id="WP_220192531.1">
    <property type="nucleotide sequence ID" value="NZ_BNJF01000001.1"/>
</dbReference>
<dbReference type="Proteomes" id="UP000612362">
    <property type="component" value="Unassembled WGS sequence"/>
</dbReference>
<accession>A0A8J3MS73</accession>